<name>A0A915CPK9_9BILA</name>
<evidence type="ECO:0000313" key="1">
    <source>
        <dbReference type="Proteomes" id="UP000887574"/>
    </source>
</evidence>
<dbReference type="AlphaFoldDB" id="A0A915CPK9"/>
<dbReference type="SUPFAM" id="SSF57501">
    <property type="entry name" value="Cystine-knot cytokines"/>
    <property type="match status" value="1"/>
</dbReference>
<sequence length="142" mass="15688">MLFTPVSCRHKRGSIGAISAIITPLCRLASPQERLSLLTYSPSYQQALLKLREDTFHLTEVKCSCPRPSDRLVGKRMFECEPLRYQVRVLLFDEQCLTFAEHTETIALACIPVVQANVNAADSSDSDMLVPIPAAVPASIPT</sequence>
<organism evidence="1 2">
    <name type="scientific">Ditylenchus dipsaci</name>
    <dbReference type="NCBI Taxonomy" id="166011"/>
    <lineage>
        <taxon>Eukaryota</taxon>
        <taxon>Metazoa</taxon>
        <taxon>Ecdysozoa</taxon>
        <taxon>Nematoda</taxon>
        <taxon>Chromadorea</taxon>
        <taxon>Rhabditida</taxon>
        <taxon>Tylenchina</taxon>
        <taxon>Tylenchomorpha</taxon>
        <taxon>Sphaerularioidea</taxon>
        <taxon>Anguinidae</taxon>
        <taxon>Anguininae</taxon>
        <taxon>Ditylenchus</taxon>
    </lineage>
</organism>
<keyword evidence="1" id="KW-1185">Reference proteome</keyword>
<protein>
    <submittedName>
        <fullName evidence="2">Uncharacterized protein</fullName>
    </submittedName>
</protein>
<accession>A0A915CPK9</accession>
<proteinExistence type="predicted"/>
<dbReference type="Proteomes" id="UP000887574">
    <property type="component" value="Unplaced"/>
</dbReference>
<evidence type="ECO:0000313" key="2">
    <source>
        <dbReference type="WBParaSite" id="jg11193"/>
    </source>
</evidence>
<reference evidence="2" key="1">
    <citation type="submission" date="2022-11" db="UniProtKB">
        <authorList>
            <consortium name="WormBaseParasite"/>
        </authorList>
    </citation>
    <scope>IDENTIFICATION</scope>
</reference>
<dbReference type="InterPro" id="IPR029034">
    <property type="entry name" value="Cystine-knot_cytokine"/>
</dbReference>
<dbReference type="WBParaSite" id="jg11193">
    <property type="protein sequence ID" value="jg11193"/>
    <property type="gene ID" value="jg11193"/>
</dbReference>